<keyword evidence="2" id="KW-0808">Transferase</keyword>
<dbReference type="InterPro" id="IPR004165">
    <property type="entry name" value="CoA_trans_fam_I"/>
</dbReference>
<sequence length="235" mass="25009">MPIKVVKPVMSPSEAVSSIEDGTSIMVGGFNYGGVPYTLVEALCEAGTKDLHLIANDTVYADDRHPDGVGHGSLVVNGQVSKVTASHIGLNKVTQKLYNEGKMELELVPQGTFVERIRAGGFGLGGFLTPTGVGTVVEEGKQVMEVQGKKYILELPLKADVALIKAHKADRYGNLTYFGTSRNFNPAMATAAELVIAEVDSVVEQGEIDPNDVVTPGILVDILVLKGDSYYASRT</sequence>
<evidence type="ECO:0000313" key="3">
    <source>
        <dbReference type="EMBL" id="MCF4142808.1"/>
    </source>
</evidence>
<organism evidence="3 4">
    <name type="scientific">Dethiosulfovibrio marinus</name>
    <dbReference type="NCBI Taxonomy" id="133532"/>
    <lineage>
        <taxon>Bacteria</taxon>
        <taxon>Thermotogati</taxon>
        <taxon>Synergistota</taxon>
        <taxon>Synergistia</taxon>
        <taxon>Synergistales</taxon>
        <taxon>Dethiosulfovibrionaceae</taxon>
        <taxon>Dethiosulfovibrio</taxon>
    </lineage>
</organism>
<dbReference type="Proteomes" id="UP001200430">
    <property type="component" value="Unassembled WGS sequence"/>
</dbReference>
<dbReference type="PROSITE" id="PS01273">
    <property type="entry name" value="COA_TRANSF_1"/>
    <property type="match status" value="1"/>
</dbReference>
<dbReference type="InterPro" id="IPR012792">
    <property type="entry name" value="3-oxoacid_CoA-transf_A"/>
</dbReference>
<protein>
    <submittedName>
        <fullName evidence="3">3-oxoacid CoA-transferase subunit A</fullName>
    </submittedName>
</protein>
<dbReference type="SMART" id="SM00882">
    <property type="entry name" value="CoA_trans"/>
    <property type="match status" value="1"/>
</dbReference>
<evidence type="ECO:0000256" key="1">
    <source>
        <dbReference type="ARBA" id="ARBA00005612"/>
    </source>
</evidence>
<evidence type="ECO:0000256" key="2">
    <source>
        <dbReference type="ARBA" id="ARBA00022679"/>
    </source>
</evidence>
<comment type="caution">
    <text evidence="3">The sequence shown here is derived from an EMBL/GenBank/DDBJ whole genome shotgun (WGS) entry which is preliminary data.</text>
</comment>
<dbReference type="PANTHER" id="PTHR13707">
    <property type="entry name" value="KETOACID-COENZYME A TRANSFERASE"/>
    <property type="match status" value="1"/>
</dbReference>
<evidence type="ECO:0000313" key="4">
    <source>
        <dbReference type="Proteomes" id="UP001200430"/>
    </source>
</evidence>
<dbReference type="Pfam" id="PF01144">
    <property type="entry name" value="CoA_trans"/>
    <property type="match status" value="1"/>
</dbReference>
<dbReference type="PANTHER" id="PTHR13707:SF60">
    <property type="entry name" value="ACETATE COA-TRANSFERASE SUBUNIT ALPHA"/>
    <property type="match status" value="1"/>
</dbReference>
<dbReference type="InterPro" id="IPR004163">
    <property type="entry name" value="CoA_transf_BS"/>
</dbReference>
<dbReference type="RefSeq" id="WP_236099529.1">
    <property type="nucleotide sequence ID" value="NZ_JAKGUD010000008.1"/>
</dbReference>
<dbReference type="InterPro" id="IPR037171">
    <property type="entry name" value="NagB/RpiA_transferase-like"/>
</dbReference>
<reference evidence="3 4" key="1">
    <citation type="submission" date="2022-01" db="EMBL/GenBank/DDBJ databases">
        <title>Dethiosulfovibrio faecalis sp. nov., a novel proteolytic, non-sulfur-reducing bacterium isolated from a marine aquaculture solid waste bioreactor.</title>
        <authorList>
            <person name="Grabowski S."/>
            <person name="Apolinario E."/>
            <person name="Schneider N."/>
            <person name="Marshall C.W."/>
            <person name="Sowers K.R."/>
        </authorList>
    </citation>
    <scope>NUCLEOTIDE SEQUENCE [LARGE SCALE GENOMIC DNA]</scope>
    <source>
        <strain evidence="3 4">DSM 12537</strain>
    </source>
</reference>
<proteinExistence type="inferred from homology"/>
<accession>A0ABS9ENP9</accession>
<name>A0ABS9ENP9_9BACT</name>
<dbReference type="SUPFAM" id="SSF100950">
    <property type="entry name" value="NagB/RpiA/CoA transferase-like"/>
    <property type="match status" value="1"/>
</dbReference>
<keyword evidence="4" id="KW-1185">Reference proteome</keyword>
<dbReference type="EMBL" id="JAKGUD010000008">
    <property type="protein sequence ID" value="MCF4142808.1"/>
    <property type="molecule type" value="Genomic_DNA"/>
</dbReference>
<dbReference type="Gene3D" id="3.40.1080.10">
    <property type="entry name" value="Glutaconate Coenzyme A-transferase"/>
    <property type="match status" value="1"/>
</dbReference>
<dbReference type="NCBIfam" id="TIGR02429">
    <property type="entry name" value="pcaI_scoA_fam"/>
    <property type="match status" value="1"/>
</dbReference>
<gene>
    <name evidence="3" type="ORF">L2W38_08255</name>
</gene>
<comment type="similarity">
    <text evidence="1">Belongs to the 3-oxoacid CoA-transferase subunit A family.</text>
</comment>